<protein>
    <submittedName>
        <fullName evidence="1">Uncharacterized protein</fullName>
    </submittedName>
</protein>
<organism evidence="1">
    <name type="scientific">marine metagenome</name>
    <dbReference type="NCBI Taxonomy" id="408172"/>
    <lineage>
        <taxon>unclassified sequences</taxon>
        <taxon>metagenomes</taxon>
        <taxon>ecological metagenomes</taxon>
    </lineage>
</organism>
<sequence>MEMFGLDADNEAMVRKVVDQVLGRFAEQPKIRPAPKVEELAANVG</sequence>
<dbReference type="AlphaFoldDB" id="A0A382VV51"/>
<evidence type="ECO:0000313" key="1">
    <source>
        <dbReference type="EMBL" id="SVD50382.1"/>
    </source>
</evidence>
<gene>
    <name evidence="1" type="ORF">METZ01_LOCUS403236</name>
</gene>
<reference evidence="1" key="1">
    <citation type="submission" date="2018-05" db="EMBL/GenBank/DDBJ databases">
        <authorList>
            <person name="Lanie J.A."/>
            <person name="Ng W.-L."/>
            <person name="Kazmierczak K.M."/>
            <person name="Andrzejewski T.M."/>
            <person name="Davidsen T.M."/>
            <person name="Wayne K.J."/>
            <person name="Tettelin H."/>
            <person name="Glass J.I."/>
            <person name="Rusch D."/>
            <person name="Podicherti R."/>
            <person name="Tsui H.-C.T."/>
            <person name="Winkler M.E."/>
        </authorList>
    </citation>
    <scope>NUCLEOTIDE SEQUENCE</scope>
</reference>
<proteinExistence type="predicted"/>
<accession>A0A382VV51</accession>
<feature type="non-terminal residue" evidence="1">
    <location>
        <position position="45"/>
    </location>
</feature>
<dbReference type="EMBL" id="UINC01154866">
    <property type="protein sequence ID" value="SVD50382.1"/>
    <property type="molecule type" value="Genomic_DNA"/>
</dbReference>
<name>A0A382VV51_9ZZZZ</name>